<dbReference type="FunFam" id="3.40.640.10:FF:000066">
    <property type="entry name" value="Aspartate aminotransferase"/>
    <property type="match status" value="1"/>
</dbReference>
<dbReference type="PANTHER" id="PTHR11879:SF20">
    <property type="entry name" value="ASPARTATE AMINOTRANSFERASE"/>
    <property type="match status" value="1"/>
</dbReference>
<dbReference type="AlphaFoldDB" id="A0A1L9WIE5"/>
<dbReference type="Pfam" id="PF00155">
    <property type="entry name" value="Aminotran_1_2"/>
    <property type="match status" value="1"/>
</dbReference>
<evidence type="ECO:0000313" key="9">
    <source>
        <dbReference type="EMBL" id="OJJ95938.1"/>
    </source>
</evidence>
<evidence type="ECO:0000259" key="8">
    <source>
        <dbReference type="Pfam" id="PF00155"/>
    </source>
</evidence>
<evidence type="ECO:0000256" key="1">
    <source>
        <dbReference type="ARBA" id="ARBA00001933"/>
    </source>
</evidence>
<evidence type="ECO:0000313" key="10">
    <source>
        <dbReference type="Proteomes" id="UP000184546"/>
    </source>
</evidence>
<organism evidence="9 10">
    <name type="scientific">Aspergillus aculeatus (strain ATCC 16872 / CBS 172.66 / WB 5094)</name>
    <dbReference type="NCBI Taxonomy" id="690307"/>
    <lineage>
        <taxon>Eukaryota</taxon>
        <taxon>Fungi</taxon>
        <taxon>Dikarya</taxon>
        <taxon>Ascomycota</taxon>
        <taxon>Pezizomycotina</taxon>
        <taxon>Eurotiomycetes</taxon>
        <taxon>Eurotiomycetidae</taxon>
        <taxon>Eurotiales</taxon>
        <taxon>Aspergillaceae</taxon>
        <taxon>Aspergillus</taxon>
        <taxon>Aspergillus subgen. Circumdati</taxon>
    </lineage>
</organism>
<dbReference type="InterPro" id="IPR004839">
    <property type="entry name" value="Aminotransferase_I/II_large"/>
</dbReference>
<dbReference type="GO" id="GO:0004069">
    <property type="term" value="F:L-aspartate:2-oxoglutarate aminotransferase activity"/>
    <property type="evidence" value="ECO:0007669"/>
    <property type="project" value="UniProtKB-EC"/>
</dbReference>
<evidence type="ECO:0000256" key="2">
    <source>
        <dbReference type="ARBA" id="ARBA00007441"/>
    </source>
</evidence>
<dbReference type="SUPFAM" id="SSF53383">
    <property type="entry name" value="PLP-dependent transferases"/>
    <property type="match status" value="1"/>
</dbReference>
<dbReference type="VEuPathDB" id="FungiDB:ASPACDRAFT_35411"/>
<comment type="catalytic activity">
    <reaction evidence="7">
        <text>L-aspartate + 2-oxoglutarate = oxaloacetate + L-glutamate</text>
        <dbReference type="Rhea" id="RHEA:21824"/>
        <dbReference type="ChEBI" id="CHEBI:16452"/>
        <dbReference type="ChEBI" id="CHEBI:16810"/>
        <dbReference type="ChEBI" id="CHEBI:29985"/>
        <dbReference type="ChEBI" id="CHEBI:29991"/>
        <dbReference type="EC" id="2.6.1.1"/>
    </reaction>
</comment>
<dbReference type="PROSITE" id="PS00105">
    <property type="entry name" value="AA_TRANSFER_CLASS_1"/>
    <property type="match status" value="1"/>
</dbReference>
<keyword evidence="4 7" id="KW-0032">Aminotransferase</keyword>
<dbReference type="GO" id="GO:0030170">
    <property type="term" value="F:pyridoxal phosphate binding"/>
    <property type="evidence" value="ECO:0007669"/>
    <property type="project" value="InterPro"/>
</dbReference>
<feature type="domain" description="Aminotransferase class I/classII large" evidence="8">
    <location>
        <begin position="29"/>
        <end position="409"/>
    </location>
</feature>
<dbReference type="RefSeq" id="XP_020052278.1">
    <property type="nucleotide sequence ID" value="XM_020200116.1"/>
</dbReference>
<evidence type="ECO:0000256" key="7">
    <source>
        <dbReference type="RuleBase" id="RU000480"/>
    </source>
</evidence>
<evidence type="ECO:0000256" key="4">
    <source>
        <dbReference type="ARBA" id="ARBA00022576"/>
    </source>
</evidence>
<dbReference type="Gene3D" id="3.90.1150.10">
    <property type="entry name" value="Aspartate Aminotransferase, domain 1"/>
    <property type="match status" value="1"/>
</dbReference>
<comment type="cofactor">
    <cofactor evidence="1">
        <name>pyridoxal 5'-phosphate</name>
        <dbReference type="ChEBI" id="CHEBI:597326"/>
    </cofactor>
</comment>
<dbReference type="GO" id="GO:0006532">
    <property type="term" value="P:aspartate biosynthetic process"/>
    <property type="evidence" value="ECO:0007669"/>
    <property type="project" value="TreeGrafter"/>
</dbReference>
<dbReference type="PANTHER" id="PTHR11879">
    <property type="entry name" value="ASPARTATE AMINOTRANSFERASE"/>
    <property type="match status" value="1"/>
</dbReference>
<dbReference type="STRING" id="690307.A0A1L9WIE5"/>
<dbReference type="EMBL" id="KV878987">
    <property type="protein sequence ID" value="OJJ95938.1"/>
    <property type="molecule type" value="Genomic_DNA"/>
</dbReference>
<dbReference type="GO" id="GO:0005829">
    <property type="term" value="C:cytosol"/>
    <property type="evidence" value="ECO:0007669"/>
    <property type="project" value="TreeGrafter"/>
</dbReference>
<evidence type="ECO:0000256" key="3">
    <source>
        <dbReference type="ARBA" id="ARBA00011738"/>
    </source>
</evidence>
<dbReference type="CDD" id="cd00609">
    <property type="entry name" value="AAT_like"/>
    <property type="match status" value="1"/>
</dbReference>
<keyword evidence="5 7" id="KW-0808">Transferase</keyword>
<dbReference type="GeneID" id="30973930"/>
<protein>
    <recommendedName>
        <fullName evidence="7">Aspartate aminotransferase</fullName>
        <ecNumber evidence="7">2.6.1.1</ecNumber>
    </recommendedName>
</protein>
<dbReference type="InterPro" id="IPR000796">
    <property type="entry name" value="Asp_trans"/>
</dbReference>
<evidence type="ECO:0000256" key="5">
    <source>
        <dbReference type="ARBA" id="ARBA00022679"/>
    </source>
</evidence>
<dbReference type="PRINTS" id="PR00799">
    <property type="entry name" value="TRANSAMINASE"/>
</dbReference>
<dbReference type="InterPro" id="IPR015424">
    <property type="entry name" value="PyrdxlP-dep_Trfase"/>
</dbReference>
<dbReference type="InterPro" id="IPR015421">
    <property type="entry name" value="PyrdxlP-dep_Trfase_major"/>
</dbReference>
<sequence length="419" mass="46943">MSILPLLTPMPPDEIFDLNRAYAKDDSPRKVNLSLGACRTDNNEPWPLPVVQEAEKRDLAEVDRSRHEYTSIQGDVTFLELARDLLFGFSSHSSLRKKQDAIKSRIASVQTIAGTGANHLGALFLATHLKPRAVWLSDPSWDNHQRIWELVGVPCKSYPYYSSSTRSLDFAGMMSTLESEAQEHDAILLQACAHNPTGVDPSKEQWKALASLVESKRLFPFFDSAYQGLVSGSAYKDSWPIRHFLAEKPNIDFCVAQSLSKNFGLYGQRVGAFHYVLGKGTRNPPDVIVNNLCHLIRSEYSVAPTGGSRLVKTILSNSGMNMQWKSNLKTMSQRLSAMRQALYAELIRLEAPGSWRHIVEQNGMFCYTGLNPAQVEVLKIKFHIYLLRSGRISISGLSTKNVEYVARAIDQVVRNVERA</sequence>
<dbReference type="EC" id="2.6.1.1" evidence="7"/>
<dbReference type="OMA" id="CPRTVWI"/>
<reference evidence="10" key="1">
    <citation type="journal article" date="2017" name="Genome Biol.">
        <title>Comparative genomics reveals high biological diversity and specific adaptations in the industrially and medically important fungal genus Aspergillus.</title>
        <authorList>
            <person name="de Vries R.P."/>
            <person name="Riley R."/>
            <person name="Wiebenga A."/>
            <person name="Aguilar-Osorio G."/>
            <person name="Amillis S."/>
            <person name="Uchima C.A."/>
            <person name="Anderluh G."/>
            <person name="Asadollahi M."/>
            <person name="Askin M."/>
            <person name="Barry K."/>
            <person name="Battaglia E."/>
            <person name="Bayram O."/>
            <person name="Benocci T."/>
            <person name="Braus-Stromeyer S.A."/>
            <person name="Caldana C."/>
            <person name="Canovas D."/>
            <person name="Cerqueira G.C."/>
            <person name="Chen F."/>
            <person name="Chen W."/>
            <person name="Choi C."/>
            <person name="Clum A."/>
            <person name="Dos Santos R.A."/>
            <person name="Damasio A.R."/>
            <person name="Diallinas G."/>
            <person name="Emri T."/>
            <person name="Fekete E."/>
            <person name="Flipphi M."/>
            <person name="Freyberg S."/>
            <person name="Gallo A."/>
            <person name="Gournas C."/>
            <person name="Habgood R."/>
            <person name="Hainaut M."/>
            <person name="Harispe M.L."/>
            <person name="Henrissat B."/>
            <person name="Hilden K.S."/>
            <person name="Hope R."/>
            <person name="Hossain A."/>
            <person name="Karabika E."/>
            <person name="Karaffa L."/>
            <person name="Karanyi Z."/>
            <person name="Krasevec N."/>
            <person name="Kuo A."/>
            <person name="Kusch H."/>
            <person name="LaButti K."/>
            <person name="Lagendijk E.L."/>
            <person name="Lapidus A."/>
            <person name="Levasseur A."/>
            <person name="Lindquist E."/>
            <person name="Lipzen A."/>
            <person name="Logrieco A.F."/>
            <person name="MacCabe A."/>
            <person name="Maekelae M.R."/>
            <person name="Malavazi I."/>
            <person name="Melin P."/>
            <person name="Meyer V."/>
            <person name="Mielnichuk N."/>
            <person name="Miskei M."/>
            <person name="Molnar A.P."/>
            <person name="Mule G."/>
            <person name="Ngan C.Y."/>
            <person name="Orejas M."/>
            <person name="Orosz E."/>
            <person name="Ouedraogo J.P."/>
            <person name="Overkamp K.M."/>
            <person name="Park H.-S."/>
            <person name="Perrone G."/>
            <person name="Piumi F."/>
            <person name="Punt P.J."/>
            <person name="Ram A.F."/>
            <person name="Ramon A."/>
            <person name="Rauscher S."/>
            <person name="Record E."/>
            <person name="Riano-Pachon D.M."/>
            <person name="Robert V."/>
            <person name="Roehrig J."/>
            <person name="Ruller R."/>
            <person name="Salamov A."/>
            <person name="Salih N.S."/>
            <person name="Samson R.A."/>
            <person name="Sandor E."/>
            <person name="Sanguinetti M."/>
            <person name="Schuetze T."/>
            <person name="Sepcic K."/>
            <person name="Shelest E."/>
            <person name="Sherlock G."/>
            <person name="Sophianopoulou V."/>
            <person name="Squina F.M."/>
            <person name="Sun H."/>
            <person name="Susca A."/>
            <person name="Todd R.B."/>
            <person name="Tsang A."/>
            <person name="Unkles S.E."/>
            <person name="van de Wiele N."/>
            <person name="van Rossen-Uffink D."/>
            <person name="Oliveira J.V."/>
            <person name="Vesth T.C."/>
            <person name="Visser J."/>
            <person name="Yu J.-H."/>
            <person name="Zhou M."/>
            <person name="Andersen M.R."/>
            <person name="Archer D.B."/>
            <person name="Baker S.E."/>
            <person name="Benoit I."/>
            <person name="Brakhage A.A."/>
            <person name="Braus G.H."/>
            <person name="Fischer R."/>
            <person name="Frisvad J.C."/>
            <person name="Goldman G.H."/>
            <person name="Houbraken J."/>
            <person name="Oakley B."/>
            <person name="Pocsi I."/>
            <person name="Scazzocchio C."/>
            <person name="Seiboth B."/>
            <person name="vanKuyk P.A."/>
            <person name="Wortman J."/>
            <person name="Dyer P.S."/>
            <person name="Grigoriev I.V."/>
        </authorList>
    </citation>
    <scope>NUCLEOTIDE SEQUENCE [LARGE SCALE GENOMIC DNA]</scope>
    <source>
        <strain evidence="10">ATCC 16872 / CBS 172.66 / WB 5094</strain>
    </source>
</reference>
<evidence type="ECO:0000256" key="6">
    <source>
        <dbReference type="ARBA" id="ARBA00022898"/>
    </source>
</evidence>
<comment type="similarity">
    <text evidence="2">Belongs to the class-I pyridoxal-phosphate-dependent aminotransferase family.</text>
</comment>
<comment type="miscellaneous">
    <text evidence="7">In eukaryotes there are cytoplasmic, mitochondrial and chloroplastic isozymes.</text>
</comment>
<dbReference type="Gene3D" id="3.40.640.10">
    <property type="entry name" value="Type I PLP-dependent aspartate aminotransferase-like (Major domain)"/>
    <property type="match status" value="1"/>
</dbReference>
<name>A0A1L9WIE5_ASPA1</name>
<proteinExistence type="inferred from homology"/>
<accession>A0A1L9WIE5</accession>
<keyword evidence="6" id="KW-0663">Pyridoxal phosphate</keyword>
<keyword evidence="10" id="KW-1185">Reference proteome</keyword>
<gene>
    <name evidence="9" type="ORF">ASPACDRAFT_35411</name>
</gene>
<comment type="subunit">
    <text evidence="3 7">Homodimer.</text>
</comment>
<dbReference type="FunFam" id="3.90.1150.10:FF:000001">
    <property type="entry name" value="Aspartate aminotransferase"/>
    <property type="match status" value="1"/>
</dbReference>
<dbReference type="InterPro" id="IPR015422">
    <property type="entry name" value="PyrdxlP-dep_Trfase_small"/>
</dbReference>
<dbReference type="OrthoDB" id="550424at2759"/>
<dbReference type="Proteomes" id="UP000184546">
    <property type="component" value="Unassembled WGS sequence"/>
</dbReference>
<dbReference type="InterPro" id="IPR004838">
    <property type="entry name" value="NHTrfase_class1_PyrdxlP-BS"/>
</dbReference>